<feature type="region of interest" description="Disordered" evidence="1">
    <location>
        <begin position="402"/>
        <end position="443"/>
    </location>
</feature>
<sequence>MDDNQDSIQFKLNTQFESTPNSTDNPGKLPGFNNNIDNNHDMDTIRSRMESHIFHIGRTRDKAQDFINERRHGWTHGVKPPYTVFKYEKAPIGNPKNIFNKAEKEKIFSPMAVFEEIDHASLNRNGRALSTESSNQEDIPIESKPGDEAEDDKDGRGFSGLYTIPRTTLNVSNSFTLDKHRRKLVTELPEICYQNHVDMDDITYTFGGVYVNKYSDFRHLGIPIDVDPQKISISFPCELPPHVDKDILISPYMMQNPHLIIFNAFRSTLSYCDTFSSSDYPAYLNNASGCPISKSHIFFYGGFEIKVESVDYFAEIDRWVIKKKLVMNENGYILDIKTLKFTKIELESKARELLRIGRIGNAIAANVFELLGEDKEKQNRCISPPLFTDIINDLPFPSSPLVKPVNLPEPRDSDNIKLPESSTNTSVSNTLNEKGNMSDIDSIPPISATSSYSLNVSKQLNSQKSFTGHSETSKLTPSTSTKSSIIHTTPGPKLTHALSKSSKIFHRHQKQASGSTPKSPTNHPLKNTYSNQVRDNRSNSQNSRPVSPVLIGNPMPKSNSHKTPIIPVSDSVDSKLFQSSNQNDKKKDNVSNVESDQKPSTPSISYVNTNASPVKNDNPPNIEDTGFKAADNDNGFSFDSRSKNASFINNHNHKSQEGRVSIFIFGGFECHEDEFGYQSFRATNDLLRIDIACRRIKFTIGFEKEASISTFSINGVYPKTGESIYSETWPSPRGYFAYSLIDHNQTIDENCYWDIDSFNQLPSESEELADDEGFDIHCTRVISSASDSVSSGSTSVQTASSKGISTRTHKSKTVEEYFNGKALLIQGGCNENFETFSDFYVFVFEIGKWQTLSTYVHDYFNSPKQPYEDDDASLFVKENEDPNPKIIEAELRACHHSALYYKNDEKDYLFFMGGFTNDYLRYFDTEPYRSDKFDVSRLSKLQFAPTNANTSRIMVLNLQTQTWRFLKYYYDVTHSTHENFLNILNSNSAWTNARINNFGGCVSLNGKAITICHGMACAVPEKRDDLARLKLDVPDTSILWGAHVRFTFPSL</sequence>
<evidence type="ECO:0000256" key="1">
    <source>
        <dbReference type="SAM" id="MobiDB-lite"/>
    </source>
</evidence>
<feature type="region of interest" description="Disordered" evidence="1">
    <location>
        <begin position="127"/>
        <end position="157"/>
    </location>
</feature>
<dbReference type="InParanoid" id="B5RUV0"/>
<dbReference type="GeneID" id="8999242"/>
<gene>
    <name evidence="2" type="ordered locus">DEHA2G18084g</name>
</gene>
<dbReference type="OrthoDB" id="10251809at2759"/>
<feature type="region of interest" description="Disordered" evidence="1">
    <location>
        <begin position="463"/>
        <end position="623"/>
    </location>
</feature>
<reference evidence="2 3" key="1">
    <citation type="journal article" date="2004" name="Nature">
        <title>Genome evolution in yeasts.</title>
        <authorList>
            <consortium name="Genolevures"/>
            <person name="Dujon B."/>
            <person name="Sherman D."/>
            <person name="Fischer G."/>
            <person name="Durrens P."/>
            <person name="Casaregola S."/>
            <person name="Lafontaine I."/>
            <person name="de Montigny J."/>
            <person name="Marck C."/>
            <person name="Neuveglise C."/>
            <person name="Talla E."/>
            <person name="Goffard N."/>
            <person name="Frangeul L."/>
            <person name="Aigle M."/>
            <person name="Anthouard V."/>
            <person name="Babour A."/>
            <person name="Barbe V."/>
            <person name="Barnay S."/>
            <person name="Blanchin S."/>
            <person name="Beckerich J.M."/>
            <person name="Beyne E."/>
            <person name="Bleykasten C."/>
            <person name="Boisrame A."/>
            <person name="Boyer J."/>
            <person name="Cattolico L."/>
            <person name="Confanioleri F."/>
            <person name="de Daruvar A."/>
            <person name="Despons L."/>
            <person name="Fabre E."/>
            <person name="Fairhead C."/>
            <person name="Ferry-Dumazet H."/>
            <person name="Groppi A."/>
            <person name="Hantraye F."/>
            <person name="Hennequin C."/>
            <person name="Jauniaux N."/>
            <person name="Joyet P."/>
            <person name="Kachouri R."/>
            <person name="Kerrest A."/>
            <person name="Koszul R."/>
            <person name="Lemaire M."/>
            <person name="Lesur I."/>
            <person name="Ma L."/>
            <person name="Muller H."/>
            <person name="Nicaud J.M."/>
            <person name="Nikolski M."/>
            <person name="Oztas S."/>
            <person name="Ozier-Kalogeropoulos O."/>
            <person name="Pellenz S."/>
            <person name="Potier S."/>
            <person name="Richard G.F."/>
            <person name="Straub M.L."/>
            <person name="Suleau A."/>
            <person name="Swennene D."/>
            <person name="Tekaia F."/>
            <person name="Wesolowski-Louvel M."/>
            <person name="Westhof E."/>
            <person name="Wirth B."/>
            <person name="Zeniou-Meyer M."/>
            <person name="Zivanovic I."/>
            <person name="Bolotin-Fukuhara M."/>
            <person name="Thierry A."/>
            <person name="Bouchier C."/>
            <person name="Caudron B."/>
            <person name="Scarpelli C."/>
            <person name="Gaillardin C."/>
            <person name="Weissenbach J."/>
            <person name="Wincker P."/>
            <person name="Souciet J.L."/>
        </authorList>
    </citation>
    <scope>NUCLEOTIDE SEQUENCE [LARGE SCALE GENOMIC DNA]</scope>
    <source>
        <strain evidence="3">ATCC 36239 / CBS 767 / BCRC 21394 / JCM 1990 / NBRC 0083 / IGC 2968</strain>
    </source>
</reference>
<dbReference type="SUPFAM" id="SSF117281">
    <property type="entry name" value="Kelch motif"/>
    <property type="match status" value="1"/>
</dbReference>
<feature type="compositionally biased region" description="Polar residues" evidence="1">
    <location>
        <begin position="127"/>
        <end position="137"/>
    </location>
</feature>
<evidence type="ECO:0000313" key="3">
    <source>
        <dbReference type="Proteomes" id="UP000000599"/>
    </source>
</evidence>
<dbReference type="STRING" id="284592.B5RUV0"/>
<feature type="region of interest" description="Disordered" evidence="1">
    <location>
        <begin position="13"/>
        <end position="34"/>
    </location>
</feature>
<dbReference type="OMA" id="RCCHHTA"/>
<feature type="compositionally biased region" description="Polar residues" evidence="1">
    <location>
        <begin position="590"/>
        <end position="619"/>
    </location>
</feature>
<feature type="compositionally biased region" description="Polar residues" evidence="1">
    <location>
        <begin position="13"/>
        <end position="25"/>
    </location>
</feature>
<keyword evidence="3" id="KW-1185">Reference proteome</keyword>
<dbReference type="Proteomes" id="UP000000599">
    <property type="component" value="Chromosome G"/>
</dbReference>
<accession>B5RUV0</accession>
<dbReference type="VEuPathDB" id="FungiDB:DEHA2G18084g"/>
<feature type="compositionally biased region" description="Low complexity" evidence="1">
    <location>
        <begin position="473"/>
        <end position="490"/>
    </location>
</feature>
<organism evidence="2 3">
    <name type="scientific">Debaryomyces hansenii (strain ATCC 36239 / CBS 767 / BCRC 21394 / JCM 1990 / NBRC 0083 / IGC 2968)</name>
    <name type="common">Yeast</name>
    <name type="synonym">Torulaspora hansenii</name>
    <dbReference type="NCBI Taxonomy" id="284592"/>
    <lineage>
        <taxon>Eukaryota</taxon>
        <taxon>Fungi</taxon>
        <taxon>Dikarya</taxon>
        <taxon>Ascomycota</taxon>
        <taxon>Saccharomycotina</taxon>
        <taxon>Pichiomycetes</taxon>
        <taxon>Debaryomycetaceae</taxon>
        <taxon>Debaryomyces</taxon>
    </lineage>
</organism>
<name>B5RUV0_DEBHA</name>
<dbReference type="AlphaFoldDB" id="B5RUV0"/>
<dbReference type="RefSeq" id="XP_002770661.1">
    <property type="nucleotide sequence ID" value="XM_002770615.1"/>
</dbReference>
<protein>
    <submittedName>
        <fullName evidence="2">DEHA2G18084p</fullName>
    </submittedName>
</protein>
<proteinExistence type="predicted"/>
<dbReference type="KEGG" id="dha:DEHA2G18084g"/>
<dbReference type="EMBL" id="CR382139">
    <property type="protein sequence ID" value="CAR65994.1"/>
    <property type="molecule type" value="Genomic_DNA"/>
</dbReference>
<dbReference type="HOGENOM" id="CLU_282842_0_0_1"/>
<feature type="compositionally biased region" description="Polar residues" evidence="1">
    <location>
        <begin position="511"/>
        <end position="545"/>
    </location>
</feature>
<evidence type="ECO:0000313" key="2">
    <source>
        <dbReference type="EMBL" id="CAR65994.1"/>
    </source>
</evidence>
<feature type="compositionally biased region" description="Low complexity" evidence="1">
    <location>
        <begin position="421"/>
        <end position="432"/>
    </location>
</feature>
<dbReference type="eggNOG" id="ENOG502QV98">
    <property type="taxonomic scope" value="Eukaryota"/>
</dbReference>
<dbReference type="Gene3D" id="2.120.10.80">
    <property type="entry name" value="Kelch-type beta propeller"/>
    <property type="match status" value="1"/>
</dbReference>
<dbReference type="InterPro" id="IPR015915">
    <property type="entry name" value="Kelch-typ_b-propeller"/>
</dbReference>